<keyword evidence="3 11" id="KW-0808">Transferase</keyword>
<dbReference type="GO" id="GO:0000139">
    <property type="term" value="C:Golgi membrane"/>
    <property type="evidence" value="ECO:0007669"/>
    <property type="project" value="UniProtKB-SubCell"/>
</dbReference>
<evidence type="ECO:0000256" key="11">
    <source>
        <dbReference type="RuleBase" id="RU364020"/>
    </source>
</evidence>
<keyword evidence="12" id="KW-1185">Reference proteome</keyword>
<evidence type="ECO:0000256" key="8">
    <source>
        <dbReference type="ARBA" id="ARBA00023136"/>
    </source>
</evidence>
<gene>
    <name evidence="13 14 15" type="primary">chst9l.3.L</name>
</gene>
<evidence type="ECO:0000256" key="5">
    <source>
        <dbReference type="ARBA" id="ARBA00022968"/>
    </source>
</evidence>
<keyword evidence="10 11" id="KW-0119">Carbohydrate metabolism</keyword>
<keyword evidence="5 11" id="KW-0735">Signal-anchor</keyword>
<keyword evidence="9 11" id="KW-0325">Glycoprotein</keyword>
<proteinExistence type="inferred from homology"/>
<evidence type="ECO:0000256" key="6">
    <source>
        <dbReference type="ARBA" id="ARBA00022989"/>
    </source>
</evidence>
<dbReference type="KEGG" id="xla:108699202"/>
<evidence type="ECO:0000256" key="3">
    <source>
        <dbReference type="ARBA" id="ARBA00022679"/>
    </source>
</evidence>
<keyword evidence="4 11" id="KW-0812">Transmembrane</keyword>
<dbReference type="Proteomes" id="UP000186698">
    <property type="component" value="Chromosome 8L"/>
</dbReference>
<dbReference type="RefSeq" id="XP_041429241.1">
    <property type="nucleotide sequence ID" value="XM_041573307.1"/>
</dbReference>
<dbReference type="OrthoDB" id="2019940at2759"/>
<dbReference type="GeneID" id="108699202"/>
<evidence type="ECO:0000256" key="9">
    <source>
        <dbReference type="ARBA" id="ARBA00023180"/>
    </source>
</evidence>
<dbReference type="PANTHER" id="PTHR12137:SF65">
    <property type="entry name" value="CARBOHYDRATE SULFOTRANSFERASE"/>
    <property type="match status" value="1"/>
</dbReference>
<dbReference type="AGR" id="Xenbase:XB-GENE-22169232"/>
<evidence type="ECO:0000256" key="1">
    <source>
        <dbReference type="ARBA" id="ARBA00004323"/>
    </source>
</evidence>
<dbReference type="InterPro" id="IPR018011">
    <property type="entry name" value="Carb_sulfotrans_8-10"/>
</dbReference>
<dbReference type="Xenbase" id="XB-GENE-22169232">
    <property type="gene designation" value="chst9l.3.L"/>
</dbReference>
<evidence type="ECO:0000313" key="13">
    <source>
        <dbReference type="RefSeq" id="XP_018086606.1"/>
    </source>
</evidence>
<protein>
    <recommendedName>
        <fullName evidence="11">Carbohydrate sulfotransferase</fullName>
        <ecNumber evidence="11">2.8.2.-</ecNumber>
    </recommendedName>
</protein>
<keyword evidence="6 11" id="KW-1133">Transmembrane helix</keyword>
<evidence type="ECO:0000256" key="2">
    <source>
        <dbReference type="ARBA" id="ARBA00006339"/>
    </source>
</evidence>
<dbReference type="CTD" id="108699202"/>
<sequence length="307" mass="36671">MRKATSKLYFLITFVCAISGFLFHYKSILTLSAQNSVTQNHRRDTVQYICHKNNMTSSQWKIKHSVARQLYVEHTHKFIYCEVPKVGCSNWKRIILLLNSSLGLTVDELKHNNVHISPLLRRLSFYSWKMQAELLNNYTTVMFTRDPLERLVSAYRDKFLHDELYYYSKKVANRIKSRIRKNGNLTERLSFKEFASFIVSENATYRDIHWTPIMELCDPCNIHYDIIGKFETIKQDAAYVLRSIRAPKNLEYPDIKHYANETRTNDLISKDYFRSLPKELFKKLMNVYRYDFPMFDYNPYIYLQINI</sequence>
<keyword evidence="8 11" id="KW-0472">Membrane</keyword>
<dbReference type="AlphaFoldDB" id="A0A8J1LIU2"/>
<name>A0A8J1LIU2_XENLA</name>
<dbReference type="GO" id="GO:0008146">
    <property type="term" value="F:sulfotransferase activity"/>
    <property type="evidence" value="ECO:0000318"/>
    <property type="project" value="GO_Central"/>
</dbReference>
<dbReference type="RefSeq" id="XP_018086606.1">
    <property type="nucleotide sequence ID" value="XM_018231117.2"/>
</dbReference>
<dbReference type="GO" id="GO:0016051">
    <property type="term" value="P:carbohydrate biosynthetic process"/>
    <property type="evidence" value="ECO:0007669"/>
    <property type="project" value="InterPro"/>
</dbReference>
<dbReference type="InterPro" id="IPR027417">
    <property type="entry name" value="P-loop_NTPase"/>
</dbReference>
<evidence type="ECO:0000313" key="14">
    <source>
        <dbReference type="RefSeq" id="XP_041429241.1"/>
    </source>
</evidence>
<evidence type="ECO:0000256" key="7">
    <source>
        <dbReference type="ARBA" id="ARBA00023034"/>
    </source>
</evidence>
<dbReference type="EC" id="2.8.2.-" evidence="11"/>
<evidence type="ECO:0000313" key="12">
    <source>
        <dbReference type="Proteomes" id="UP000186698"/>
    </source>
</evidence>
<comment type="similarity">
    <text evidence="2 11">Belongs to the sulfotransferase 2 family.</text>
</comment>
<feature type="transmembrane region" description="Helical" evidence="11">
    <location>
        <begin position="7"/>
        <end position="25"/>
    </location>
</feature>
<organism evidence="12 14">
    <name type="scientific">Xenopus laevis</name>
    <name type="common">African clawed frog</name>
    <dbReference type="NCBI Taxonomy" id="8355"/>
    <lineage>
        <taxon>Eukaryota</taxon>
        <taxon>Metazoa</taxon>
        <taxon>Chordata</taxon>
        <taxon>Craniata</taxon>
        <taxon>Vertebrata</taxon>
        <taxon>Euteleostomi</taxon>
        <taxon>Amphibia</taxon>
        <taxon>Batrachia</taxon>
        <taxon>Anura</taxon>
        <taxon>Pipoidea</taxon>
        <taxon>Pipidae</taxon>
        <taxon>Xenopodinae</taxon>
        <taxon>Xenopus</taxon>
        <taxon>Xenopus</taxon>
    </lineage>
</organism>
<evidence type="ECO:0000313" key="15">
    <source>
        <dbReference type="Xenbase" id="XB-GENE-22169232"/>
    </source>
</evidence>
<accession>A0A8J1LIU2</accession>
<dbReference type="SUPFAM" id="SSF52540">
    <property type="entry name" value="P-loop containing nucleoside triphosphate hydrolases"/>
    <property type="match status" value="1"/>
</dbReference>
<keyword evidence="7 11" id="KW-0333">Golgi apparatus</keyword>
<comment type="subcellular location">
    <subcellularLocation>
        <location evidence="1 11">Golgi apparatus membrane</location>
        <topology evidence="1 11">Single-pass type II membrane protein</topology>
    </subcellularLocation>
</comment>
<dbReference type="Pfam" id="PF03567">
    <property type="entry name" value="Sulfotransfer_2"/>
    <property type="match status" value="1"/>
</dbReference>
<evidence type="ECO:0000256" key="4">
    <source>
        <dbReference type="ARBA" id="ARBA00022692"/>
    </source>
</evidence>
<evidence type="ECO:0000256" key="10">
    <source>
        <dbReference type="ARBA" id="ARBA00023277"/>
    </source>
</evidence>
<dbReference type="InterPro" id="IPR005331">
    <property type="entry name" value="Sulfotransferase"/>
</dbReference>
<dbReference type="GO" id="GO:0030166">
    <property type="term" value="P:proteoglycan biosynthetic process"/>
    <property type="evidence" value="ECO:0000318"/>
    <property type="project" value="GO_Central"/>
</dbReference>
<reference evidence="13 14" key="1">
    <citation type="submission" date="2025-04" db="UniProtKB">
        <authorList>
            <consortium name="RefSeq"/>
        </authorList>
    </citation>
    <scope>IDENTIFICATION</scope>
    <source>
        <strain evidence="13 14">J_2021</strain>
        <tissue evidence="13 14">Erythrocytes</tissue>
    </source>
</reference>
<dbReference type="PANTHER" id="PTHR12137">
    <property type="entry name" value="CARBOHYDRATE SULFOTRANSFERASE"/>
    <property type="match status" value="1"/>
</dbReference>